<evidence type="ECO:0000313" key="3">
    <source>
        <dbReference type="Proteomes" id="UP000649955"/>
    </source>
</evidence>
<evidence type="ECO:0000313" key="2">
    <source>
        <dbReference type="EMBL" id="GHG32497.1"/>
    </source>
</evidence>
<accession>A0ABQ3KKZ3</accession>
<dbReference type="PANTHER" id="PTHR33824:SF7">
    <property type="entry name" value="POLYKETIDE CYCLASE_DEHYDRASE AND LIPID TRANSPORT SUPERFAMILY PROTEIN"/>
    <property type="match status" value="1"/>
</dbReference>
<dbReference type="InterPro" id="IPR047137">
    <property type="entry name" value="ORF3"/>
</dbReference>
<dbReference type="Pfam" id="PF03364">
    <property type="entry name" value="Polyketide_cyc"/>
    <property type="match status" value="1"/>
</dbReference>
<protein>
    <recommendedName>
        <fullName evidence="1">Coenzyme Q-binding protein COQ10 START domain-containing protein</fullName>
    </recommendedName>
</protein>
<dbReference type="Proteomes" id="UP000649955">
    <property type="component" value="Unassembled WGS sequence"/>
</dbReference>
<proteinExistence type="predicted"/>
<gene>
    <name evidence="2" type="ORF">GCM10017567_60900</name>
</gene>
<dbReference type="Gene3D" id="3.30.530.20">
    <property type="match status" value="1"/>
</dbReference>
<comment type="caution">
    <text evidence="2">The sequence shown here is derived from an EMBL/GenBank/DDBJ whole genome shotgun (WGS) entry which is preliminary data.</text>
</comment>
<reference evidence="3" key="1">
    <citation type="journal article" date="2019" name="Int. J. Syst. Evol. Microbiol.">
        <title>The Global Catalogue of Microorganisms (GCM) 10K type strain sequencing project: providing services to taxonomists for standard genome sequencing and annotation.</title>
        <authorList>
            <consortium name="The Broad Institute Genomics Platform"/>
            <consortium name="The Broad Institute Genome Sequencing Center for Infectious Disease"/>
            <person name="Wu L."/>
            <person name="Ma J."/>
        </authorList>
    </citation>
    <scope>NUCLEOTIDE SEQUENCE [LARGE SCALE GENOMIC DNA]</scope>
    <source>
        <strain evidence="3">CGMCC 4.7680</strain>
    </source>
</reference>
<sequence length="146" mass="16014">MDKATYRIEVGAPAQACYDWWRPLTRLPEIFSDVESVEAVTGDETRTRWKVAGPAGATVEWEARITEDSPPHRLAWTTAGQADSDVSNAGVVLFEDLGDGRTALEVSLEYAVPGGKLGEAVATLLANPQHKVERACTEFKRIIETR</sequence>
<keyword evidence="3" id="KW-1185">Reference proteome</keyword>
<feature type="domain" description="Coenzyme Q-binding protein COQ10 START" evidence="1">
    <location>
        <begin position="10"/>
        <end position="126"/>
    </location>
</feature>
<name>A0ABQ3KKZ3_9PSEU</name>
<evidence type="ECO:0000259" key="1">
    <source>
        <dbReference type="Pfam" id="PF03364"/>
    </source>
</evidence>
<organism evidence="2 3">
    <name type="scientific">Amycolatopsis bullii</name>
    <dbReference type="NCBI Taxonomy" id="941987"/>
    <lineage>
        <taxon>Bacteria</taxon>
        <taxon>Bacillati</taxon>
        <taxon>Actinomycetota</taxon>
        <taxon>Actinomycetes</taxon>
        <taxon>Pseudonocardiales</taxon>
        <taxon>Pseudonocardiaceae</taxon>
        <taxon>Amycolatopsis</taxon>
    </lineage>
</organism>
<dbReference type="RefSeq" id="WP_191314754.1">
    <property type="nucleotide sequence ID" value="NZ_BNAW01000034.1"/>
</dbReference>
<dbReference type="CDD" id="cd07817">
    <property type="entry name" value="SRPBCC_8"/>
    <property type="match status" value="1"/>
</dbReference>
<dbReference type="InterPro" id="IPR023393">
    <property type="entry name" value="START-like_dom_sf"/>
</dbReference>
<dbReference type="PANTHER" id="PTHR33824">
    <property type="entry name" value="POLYKETIDE CYCLASE/DEHYDRASE AND LIPID TRANSPORT SUPERFAMILY PROTEIN"/>
    <property type="match status" value="1"/>
</dbReference>
<dbReference type="InterPro" id="IPR005031">
    <property type="entry name" value="COQ10_START"/>
</dbReference>
<dbReference type="SUPFAM" id="SSF55961">
    <property type="entry name" value="Bet v1-like"/>
    <property type="match status" value="1"/>
</dbReference>
<dbReference type="EMBL" id="BNAW01000034">
    <property type="protein sequence ID" value="GHG32497.1"/>
    <property type="molecule type" value="Genomic_DNA"/>
</dbReference>